<proteinExistence type="predicted"/>
<sequence length="410" mass="47344">MGPITLFDKSFIQALSVDESVWFGHFFYPIICPIFYVETLADLAKTNGKLPPETIVKRIANKFPDANGSPCAFHLEMALVNLLGSSIPMRKGIPLNRGKFVNKDGKSGIVQEVTSENDAFNRWVSGDFQEIERLYAKNWRAQLSNVDLNSTANELHKLGINTRSCKTHTDAKIIAENIIHGTDKIFERMHLICILLRTPKSYMHQIFARWNSSGNMPLSRYAPYAAYVATVELFFYILIASNLESGERNSHLMDMAYLNYLPFCDFFVSQDKLHERCAPLFLKNNQLFVRGTELKEGLKQIDQYFDNFSPEEKEKGIISFAKTPPKEDSFLISKIWDRYFSDWRTQKPINEINPKILEEIKSMINAEPIPREKIDFDPQNPDSLTIHRLVRKKRGKWYQLPKDFNPENNS</sequence>
<dbReference type="EMBL" id="JADWVN010000013">
    <property type="protein sequence ID" value="MBL7526449.1"/>
    <property type="molecule type" value="Genomic_DNA"/>
</dbReference>
<gene>
    <name evidence="1" type="ORF">I5282_07680</name>
</gene>
<reference evidence="1 2" key="1">
    <citation type="submission" date="2020-12" db="EMBL/GenBank/DDBJ databases">
        <title>WGS of Legionella: environmental sample.</title>
        <authorList>
            <person name="Cristino S."/>
            <person name="Girolamini L."/>
            <person name="Salaris S."/>
            <person name="Pascale M.R."/>
            <person name="Mazzotta M."/>
            <person name="Orsini M."/>
            <person name="Grottola A."/>
        </authorList>
    </citation>
    <scope>NUCLEOTIDE SEQUENCE [LARGE SCALE GENOMIC DNA]</scope>
    <source>
        <strain evidence="1 2">30cs62</strain>
    </source>
</reference>
<dbReference type="RefSeq" id="WP_203110353.1">
    <property type="nucleotide sequence ID" value="NZ_JADOBG010000015.1"/>
</dbReference>
<protein>
    <submittedName>
        <fullName evidence="1">Uncharacterized protein</fullName>
    </submittedName>
</protein>
<comment type="caution">
    <text evidence="1">The sequence shown here is derived from an EMBL/GenBank/DDBJ whole genome shotgun (WGS) entry which is preliminary data.</text>
</comment>
<name>A0ABS1WAR4_9GAMM</name>
<keyword evidence="2" id="KW-1185">Reference proteome</keyword>
<evidence type="ECO:0000313" key="2">
    <source>
        <dbReference type="Proteomes" id="UP000809910"/>
    </source>
</evidence>
<organism evidence="1 2">
    <name type="scientific">Legionella bononiensis</name>
    <dbReference type="NCBI Taxonomy" id="2793102"/>
    <lineage>
        <taxon>Bacteria</taxon>
        <taxon>Pseudomonadati</taxon>
        <taxon>Pseudomonadota</taxon>
        <taxon>Gammaproteobacteria</taxon>
        <taxon>Legionellales</taxon>
        <taxon>Legionellaceae</taxon>
        <taxon>Legionella</taxon>
    </lineage>
</organism>
<accession>A0ABS1WAR4</accession>
<dbReference type="Proteomes" id="UP000809910">
    <property type="component" value="Unassembled WGS sequence"/>
</dbReference>
<evidence type="ECO:0000313" key="1">
    <source>
        <dbReference type="EMBL" id="MBL7526449.1"/>
    </source>
</evidence>